<dbReference type="Gene3D" id="1.10.443.10">
    <property type="entry name" value="Intergrase catalytic core"/>
    <property type="match status" value="1"/>
</dbReference>
<evidence type="ECO:0000256" key="1">
    <source>
        <dbReference type="ARBA" id="ARBA00023125"/>
    </source>
</evidence>
<dbReference type="InterPro" id="IPR050090">
    <property type="entry name" value="Tyrosine_recombinase_XerCD"/>
</dbReference>
<protein>
    <submittedName>
        <fullName evidence="4">Tyrosine-type recombinase/integrase</fullName>
    </submittedName>
</protein>
<reference evidence="4 5" key="1">
    <citation type="submission" date="2020-06" db="EMBL/GenBank/DDBJ databases">
        <title>Actinokineospora xiongansis sp. nov., isolated from soil of Baiyangdian.</title>
        <authorList>
            <person name="Zhang X."/>
        </authorList>
    </citation>
    <scope>NUCLEOTIDE SEQUENCE [LARGE SCALE GENOMIC DNA]</scope>
    <source>
        <strain evidence="4 5">HBU206404</strain>
    </source>
</reference>
<name>A0ABR7L083_9PSEU</name>
<dbReference type="Gene3D" id="1.10.150.130">
    <property type="match status" value="1"/>
</dbReference>
<dbReference type="SUPFAM" id="SSF56349">
    <property type="entry name" value="DNA breaking-rejoining enzymes"/>
    <property type="match status" value="1"/>
</dbReference>
<dbReference type="PANTHER" id="PTHR30349:SF81">
    <property type="entry name" value="TYROSINE RECOMBINASE XERC"/>
    <property type="match status" value="1"/>
</dbReference>
<proteinExistence type="predicted"/>
<comment type="caution">
    <text evidence="4">The sequence shown here is derived from an EMBL/GenBank/DDBJ whole genome shotgun (WGS) entry which is preliminary data.</text>
</comment>
<feature type="domain" description="Tyr recombinase" evidence="3">
    <location>
        <begin position="180"/>
        <end position="381"/>
    </location>
</feature>
<keyword evidence="1" id="KW-0238">DNA-binding</keyword>
<dbReference type="PANTHER" id="PTHR30349">
    <property type="entry name" value="PHAGE INTEGRASE-RELATED"/>
    <property type="match status" value="1"/>
</dbReference>
<evidence type="ECO:0000313" key="4">
    <source>
        <dbReference type="EMBL" id="MBC6446086.1"/>
    </source>
</evidence>
<sequence>MTELLVAKAGDETWPGVDDPARLLALLSDWLLGYANRATRHKYAESLGLPVSASDLDPWRERPEIAPVVHAYAHTLGIPTQPQAITANRPPPARRGRLRHLHWLRWCGARGLDPLAANTTHVKEWLDDLTVDGAAKATRDRMLGTLKAFYGHLADEGVITANPAALSRRRLAVATDHDTTRTVTLTAHQVHTLLAAAAAPRPGRDRLGTLRATAVVALFTLGIRVSELCDLTRADLHSTRGRTALRVPGKGDKPRVVYLSGLAHDALNAYLHHRATDTAPAVRGQVKAGTEPLISTRDGKPMARTDVWALLRRIAASAGPDLADVATRIHPHALRHFYVTAAVEAGAELVAVQADVGHASVDTTNRTYNAAARTPDRSAVDLVADAITGAG</sequence>
<dbReference type="InterPro" id="IPR011010">
    <property type="entry name" value="DNA_brk_join_enz"/>
</dbReference>
<keyword evidence="2" id="KW-0233">DNA recombination</keyword>
<accession>A0ABR7L083</accession>
<keyword evidence="5" id="KW-1185">Reference proteome</keyword>
<dbReference type="RefSeq" id="WP_187218124.1">
    <property type="nucleotide sequence ID" value="NZ_JABVED010000001.1"/>
</dbReference>
<dbReference type="EMBL" id="JABVED010000001">
    <property type="protein sequence ID" value="MBC6446086.1"/>
    <property type="molecule type" value="Genomic_DNA"/>
</dbReference>
<evidence type="ECO:0000256" key="2">
    <source>
        <dbReference type="ARBA" id="ARBA00023172"/>
    </source>
</evidence>
<dbReference type="InterPro" id="IPR002104">
    <property type="entry name" value="Integrase_catalytic"/>
</dbReference>
<dbReference type="InterPro" id="IPR013762">
    <property type="entry name" value="Integrase-like_cat_sf"/>
</dbReference>
<evidence type="ECO:0000313" key="5">
    <source>
        <dbReference type="Proteomes" id="UP000734823"/>
    </source>
</evidence>
<gene>
    <name evidence="4" type="ORF">GPZ80_02725</name>
</gene>
<dbReference type="InterPro" id="IPR010998">
    <property type="entry name" value="Integrase_recombinase_N"/>
</dbReference>
<dbReference type="Pfam" id="PF00589">
    <property type="entry name" value="Phage_integrase"/>
    <property type="match status" value="1"/>
</dbReference>
<evidence type="ECO:0000259" key="3">
    <source>
        <dbReference type="PROSITE" id="PS51898"/>
    </source>
</evidence>
<organism evidence="4 5">
    <name type="scientific">Actinokineospora xionganensis</name>
    <dbReference type="NCBI Taxonomy" id="2684470"/>
    <lineage>
        <taxon>Bacteria</taxon>
        <taxon>Bacillati</taxon>
        <taxon>Actinomycetota</taxon>
        <taxon>Actinomycetes</taxon>
        <taxon>Pseudonocardiales</taxon>
        <taxon>Pseudonocardiaceae</taxon>
        <taxon>Actinokineospora</taxon>
    </lineage>
</organism>
<dbReference type="Proteomes" id="UP000734823">
    <property type="component" value="Unassembled WGS sequence"/>
</dbReference>
<dbReference type="PROSITE" id="PS51898">
    <property type="entry name" value="TYR_RECOMBINASE"/>
    <property type="match status" value="1"/>
</dbReference>